<dbReference type="SUPFAM" id="SSF88697">
    <property type="entry name" value="PUA domain-like"/>
    <property type="match status" value="1"/>
</dbReference>
<accession>A0A5B9E2T7</accession>
<keyword evidence="5 10" id="KW-0808">Transferase</keyword>
<dbReference type="InterPro" id="IPR029063">
    <property type="entry name" value="SAM-dependent_MTases_sf"/>
</dbReference>
<evidence type="ECO:0000256" key="2">
    <source>
        <dbReference type="ARBA" id="ARBA00022490"/>
    </source>
</evidence>
<dbReference type="InterPro" id="IPR036974">
    <property type="entry name" value="PUA_sf"/>
</dbReference>
<evidence type="ECO:0000259" key="9">
    <source>
        <dbReference type="Pfam" id="PF17785"/>
    </source>
</evidence>
<dbReference type="CDD" id="cd11572">
    <property type="entry name" value="RlmI_M_like"/>
    <property type="match status" value="1"/>
</dbReference>
<evidence type="ECO:0000256" key="6">
    <source>
        <dbReference type="ARBA" id="ARBA00022691"/>
    </source>
</evidence>
<dbReference type="Gene3D" id="3.40.50.150">
    <property type="entry name" value="Vaccinia Virus protein VP39"/>
    <property type="match status" value="1"/>
</dbReference>
<keyword evidence="3" id="KW-0698">rRNA processing</keyword>
<dbReference type="Pfam" id="PF10672">
    <property type="entry name" value="Methyltrans_SAM"/>
    <property type="match status" value="1"/>
</dbReference>
<dbReference type="Proteomes" id="UP000321807">
    <property type="component" value="Chromosome"/>
</dbReference>
<dbReference type="GO" id="GO:0032259">
    <property type="term" value="P:methylation"/>
    <property type="evidence" value="ECO:0007669"/>
    <property type="project" value="UniProtKB-KW"/>
</dbReference>
<reference evidence="10 11" key="1">
    <citation type="submission" date="2019-08" db="EMBL/GenBank/DDBJ databases">
        <title>Complete genome sequence of Rhodanobacter glycinis strain T01E-68 isolated from tomato root.</title>
        <authorList>
            <person name="Weon H.-Y."/>
            <person name="Lee S.A."/>
        </authorList>
    </citation>
    <scope>NUCLEOTIDE SEQUENCE [LARGE SCALE GENOMIC DNA]</scope>
    <source>
        <strain evidence="10 11">T01E-68</strain>
    </source>
</reference>
<keyword evidence="4 10" id="KW-0489">Methyltransferase</keyword>
<name>A0A5B9E2T7_9GAMM</name>
<evidence type="ECO:0000256" key="5">
    <source>
        <dbReference type="ARBA" id="ARBA00022679"/>
    </source>
</evidence>
<dbReference type="AlphaFoldDB" id="A0A5B9E2T7"/>
<evidence type="ECO:0000259" key="8">
    <source>
        <dbReference type="Pfam" id="PF10672"/>
    </source>
</evidence>
<dbReference type="PANTHER" id="PTHR42873:SF1">
    <property type="entry name" value="S-ADENOSYLMETHIONINE-DEPENDENT METHYLTRANSFERASE DOMAIN-CONTAINING PROTEIN"/>
    <property type="match status" value="1"/>
</dbReference>
<keyword evidence="2" id="KW-0963">Cytoplasm</keyword>
<keyword evidence="6" id="KW-0949">S-adenosyl-L-methionine</keyword>
<proteinExistence type="inferred from homology"/>
<sequence>MNTPVAHPPIRLKSDRTPGHPWIWSAQVHKPEARIPPGSVVEVRDAKNRFIGQAFWNGHARIALRLLTSNPVEAIDAEWIAARIHRAVQLRRELLRLDDASDAWRVVHSEGDGLSGLIVDRYADILVIEYFAAGMWKFRDTIHAALLQHFPGARLYWFAESHVQKQESFDCRAADVPDAVEVHEHGLRFHAAPGCGHKTGFFADQRDNRRRFAELAKGHRVLDLCCNAGGFAVHAMAAGAREAVGVDMDAGILDIARANATANGVTVDFQQADIFDWLRAAVARGEQYDAVILDPAKLTRDRNKVFDALKKYFAMNRLALDVIPPGGLLLTCSCTGLVSEADFLEMLRRVALNAGREIQVLEVRGAGADHPVRTDVPESRYLKAVFCRVD</sequence>
<dbReference type="InterPro" id="IPR019614">
    <property type="entry name" value="SAM-dep_methyl-trfase"/>
</dbReference>
<dbReference type="KEGG" id="rgl:CS053_17060"/>
<dbReference type="GO" id="GO:0006364">
    <property type="term" value="P:rRNA processing"/>
    <property type="evidence" value="ECO:0007669"/>
    <property type="project" value="UniProtKB-KW"/>
</dbReference>
<dbReference type="CDD" id="cd21153">
    <property type="entry name" value="PUA_RlmI"/>
    <property type="match status" value="1"/>
</dbReference>
<gene>
    <name evidence="10" type="ORF">CS053_17060</name>
</gene>
<dbReference type="PANTHER" id="PTHR42873">
    <property type="entry name" value="RIBOSOMAL RNA LARGE SUBUNIT METHYLTRANSFERASE"/>
    <property type="match status" value="1"/>
</dbReference>
<protein>
    <submittedName>
        <fullName evidence="10">Class I SAM-dependent rRNA methyltransferase</fullName>
    </submittedName>
</protein>
<feature type="domain" description="RlmI-like PUA" evidence="9">
    <location>
        <begin position="19"/>
        <end position="68"/>
    </location>
</feature>
<dbReference type="GO" id="GO:0008168">
    <property type="term" value="F:methyltransferase activity"/>
    <property type="evidence" value="ECO:0007669"/>
    <property type="project" value="UniProtKB-KW"/>
</dbReference>
<dbReference type="EMBL" id="CP042807">
    <property type="protein sequence ID" value="QEE26019.1"/>
    <property type="molecule type" value="Genomic_DNA"/>
</dbReference>
<dbReference type="InterPro" id="IPR041532">
    <property type="entry name" value="RlmI-like_PUA"/>
</dbReference>
<feature type="domain" description="S-adenosylmethionine-dependent methyltransferase" evidence="8">
    <location>
        <begin position="178"/>
        <end position="345"/>
    </location>
</feature>
<dbReference type="CDD" id="cd02440">
    <property type="entry name" value="AdoMet_MTases"/>
    <property type="match status" value="1"/>
</dbReference>
<dbReference type="GO" id="GO:0005737">
    <property type="term" value="C:cytoplasm"/>
    <property type="evidence" value="ECO:0007669"/>
    <property type="project" value="UniProtKB-SubCell"/>
</dbReference>
<dbReference type="InterPro" id="IPR015947">
    <property type="entry name" value="PUA-like_sf"/>
</dbReference>
<evidence type="ECO:0000256" key="1">
    <source>
        <dbReference type="ARBA" id="ARBA00004496"/>
    </source>
</evidence>
<evidence type="ECO:0000313" key="11">
    <source>
        <dbReference type="Proteomes" id="UP000321807"/>
    </source>
</evidence>
<dbReference type="Gene3D" id="2.30.130.10">
    <property type="entry name" value="PUA domain"/>
    <property type="match status" value="1"/>
</dbReference>
<dbReference type="Gene3D" id="3.30.750.80">
    <property type="entry name" value="RNA methyltransferase domain (HRMD) like"/>
    <property type="match status" value="1"/>
</dbReference>
<evidence type="ECO:0000256" key="3">
    <source>
        <dbReference type="ARBA" id="ARBA00022552"/>
    </source>
</evidence>
<comment type="subcellular location">
    <subcellularLocation>
        <location evidence="1">Cytoplasm</location>
    </subcellularLocation>
</comment>
<organism evidence="10 11">
    <name type="scientific">Rhodanobacter glycinis</name>
    <dbReference type="NCBI Taxonomy" id="582702"/>
    <lineage>
        <taxon>Bacteria</taxon>
        <taxon>Pseudomonadati</taxon>
        <taxon>Pseudomonadota</taxon>
        <taxon>Gammaproteobacteria</taxon>
        <taxon>Lysobacterales</taxon>
        <taxon>Rhodanobacteraceae</taxon>
        <taxon>Rhodanobacter</taxon>
    </lineage>
</organism>
<evidence type="ECO:0000313" key="10">
    <source>
        <dbReference type="EMBL" id="QEE26019.1"/>
    </source>
</evidence>
<dbReference type="GO" id="GO:0003723">
    <property type="term" value="F:RNA binding"/>
    <property type="evidence" value="ECO:0007669"/>
    <property type="project" value="InterPro"/>
</dbReference>
<evidence type="ECO:0000256" key="7">
    <source>
        <dbReference type="ARBA" id="ARBA00038091"/>
    </source>
</evidence>
<comment type="similarity">
    <text evidence="7">Belongs to the methyltransferase superfamily. RlmI family.</text>
</comment>
<dbReference type="RefSeq" id="WP_147628295.1">
    <property type="nucleotide sequence ID" value="NZ_CP042807.1"/>
</dbReference>
<dbReference type="SUPFAM" id="SSF53335">
    <property type="entry name" value="S-adenosyl-L-methionine-dependent methyltransferases"/>
    <property type="match status" value="1"/>
</dbReference>
<evidence type="ECO:0000256" key="4">
    <source>
        <dbReference type="ARBA" id="ARBA00022603"/>
    </source>
</evidence>
<dbReference type="Pfam" id="PF17785">
    <property type="entry name" value="PUA_3"/>
    <property type="match status" value="1"/>
</dbReference>